<dbReference type="KEGG" id="aali:118463349"/>
<dbReference type="InterPro" id="IPR000253">
    <property type="entry name" value="FHA_dom"/>
</dbReference>
<dbReference type="Gene3D" id="2.60.200.20">
    <property type="match status" value="1"/>
</dbReference>
<dbReference type="InterPro" id="IPR041677">
    <property type="entry name" value="DNA2/NAM7_AAA_11"/>
</dbReference>
<feature type="compositionally biased region" description="Low complexity" evidence="5">
    <location>
        <begin position="550"/>
        <end position="579"/>
    </location>
</feature>
<dbReference type="PANTHER" id="PTHR10887:SF495">
    <property type="entry name" value="HELICASE SENATAXIN ISOFORM X1-RELATED"/>
    <property type="match status" value="1"/>
</dbReference>
<keyword evidence="7" id="KW-1185">Reference proteome</keyword>
<dbReference type="GeneID" id="118463349"/>
<dbReference type="GO" id="GO:0001147">
    <property type="term" value="F:transcription termination site sequence-specific DNA binding"/>
    <property type="evidence" value="ECO:0007669"/>
    <property type="project" value="TreeGrafter"/>
</dbReference>
<keyword evidence="2" id="KW-0378">Hydrolase</keyword>
<feature type="region of interest" description="Disordered" evidence="5">
    <location>
        <begin position="364"/>
        <end position="383"/>
    </location>
</feature>
<dbReference type="GO" id="GO:0005694">
    <property type="term" value="C:chromosome"/>
    <property type="evidence" value="ECO:0007669"/>
    <property type="project" value="UniProtKB-ARBA"/>
</dbReference>
<feature type="region of interest" description="Disordered" evidence="5">
    <location>
        <begin position="136"/>
        <end position="163"/>
    </location>
</feature>
<feature type="compositionally biased region" description="Polar residues" evidence="5">
    <location>
        <begin position="401"/>
        <end position="414"/>
    </location>
</feature>
<dbReference type="Pfam" id="PF13086">
    <property type="entry name" value="AAA_11"/>
    <property type="match status" value="1"/>
</dbReference>
<dbReference type="CDD" id="cd00060">
    <property type="entry name" value="FHA"/>
    <property type="match status" value="1"/>
</dbReference>
<dbReference type="FunFam" id="3.40.50.300:FF:000326">
    <property type="entry name" value="P-loop containing nucleoside triphosphate hydrolase"/>
    <property type="match status" value="1"/>
</dbReference>
<sequence>MTNRKEPSGWFLRRLYHPEFSIIDIPKSGCIEICRNQSKSCIALPVSHFRHVSRTHCRLEIINNRVIITDTESATGTYVNDRELSKLSPGSIELEEADLLGVGVKTELDPEYYTAHRNALLFRICRRRNRNTEAAPIVLSSDDDSDATEATSLPAPVQMEISDESDNIDKNLAASAPRKSSVFEDRSVCVAIHDRIDSTSSGKTDHFVDIVLQKGYESDTGARSDEDDAIMLISDDEDFSERHYSQLLLQSIKKETIDEVMLEDQQELDDQQVLEDRGEVQEDEQSGFSNLRKDSDLRMSQSVPTSGTVSPPLEAPEVVPPVEVMPPAEVVPPAVPSAGISVDSTDRPLSSATMVRRKSICLLDEPEPQRAKRSKSSISKRRASVATFSSFDDMINKRRLSVSSKPPQTSQTQANKEERAKKLRELTVKDAAKKAAEDIANRKAKPVGIVTGVKFTPHNRGQFLTDLEVPRPARRPSVSRPAAGEESIVCTQTTELHSLHKDIDDSSLYAPAQKLSFRNVTYTSTSATKIPSAGTGGTGCKPSTSNSVRTTSSGGNSASVSSTSAYSSRQSNSARARPSTSTTHRTSVSLKPLLKKSNLYREPDDRTAQTERRTTVRFASEPQVRTVSRYILPEPLPWKQLMSIMKDQEMVEVSTIISWNADWLTAASEPQMDTPLVPMEAERYSTLDVFRTTLRPILQLELKHDLWAQYKEQTDPAIWQVSIQCIKPLKQRVKQLICEMYTDSTIANTFLTASEIGILQYTTFCGQQSRCFVYMASNARPIGNGSDRLGESAMQRSARYSCLLYIASDTTIDETVAQWGPINYQSITVLSPHMRQLVALALLRYSPLLQNVLSPAHHQDVLVAPGKGFADQPQQRDVIMARIAPQTLNEQQMQIMLSILDECSQITRSSISLIQGPPGTGKSRLISQLAVELWRLDPYANNASEASAETKKVLICAQSNTAVDVIASKLYQLQKGIASEKRYKVVRIGSPDKIDHHCRDIYLDVLLCHYILDNCSRAAATRDLADMQQLKQALRLDSKFKDVPVKEVRRRVGSLKGVERTIVQKIRSRILQEADIVCTTLGSCGTLCAIASDVSFHFCIIDEATQCTEVCSLLPLQYGMSKLILVGDIRQLPATVLARESADAGFRQSLFARLHRCYSSSGARETGVKELMVQYRMHPEICKWPNEYFYNGSLISDPITTALYRRLPLIPYLVVSLDYDQNLTQVPHHVYNYDEMMVVVQLLRKVRRVCRKGTSIAIITPYQRHKNEVEKELQRQGLKEIRVHSIDSVQGNEYDVVIVSLARSHGTGFLNTAERINVALTRARQCMVLCGNFGALKNTAVWFSLLDDAEQRKLLHVPEDFGTDAKALVDSVFEKLLVIGPKPTGDTGSANLPPLLQPRH</sequence>
<accession>A0A182FGP2</accession>
<feature type="region of interest" description="Disordered" evidence="5">
    <location>
        <begin position="463"/>
        <end position="488"/>
    </location>
</feature>
<dbReference type="CDD" id="cd18042">
    <property type="entry name" value="DEXXQc_SETX"/>
    <property type="match status" value="1"/>
</dbReference>
<dbReference type="InterPro" id="IPR047187">
    <property type="entry name" value="SF1_C_Upf1"/>
</dbReference>
<dbReference type="VEuPathDB" id="VectorBase:AALB005683"/>
<dbReference type="Gene3D" id="3.40.50.300">
    <property type="entry name" value="P-loop containing nucleotide triphosphate hydrolases"/>
    <property type="match status" value="2"/>
</dbReference>
<dbReference type="InterPro" id="IPR045055">
    <property type="entry name" value="DNA2/NAM7-like"/>
</dbReference>
<dbReference type="SUPFAM" id="SSF52540">
    <property type="entry name" value="P-loop containing nucleoside triphosphate hydrolases"/>
    <property type="match status" value="1"/>
</dbReference>
<feature type="compositionally biased region" description="Basic residues" evidence="5">
    <location>
        <begin position="371"/>
        <end position="383"/>
    </location>
</feature>
<dbReference type="InterPro" id="IPR041679">
    <property type="entry name" value="DNA2/NAM7-like_C"/>
</dbReference>
<dbReference type="VEuPathDB" id="VectorBase:AALB20_029426"/>
<dbReference type="STRING" id="7167.A0A182FGP2"/>
<protein>
    <submittedName>
        <fullName evidence="6">FHA domain-containing protein</fullName>
    </submittedName>
</protein>
<dbReference type="GO" id="GO:0005524">
    <property type="term" value="F:ATP binding"/>
    <property type="evidence" value="ECO:0007669"/>
    <property type="project" value="UniProtKB-KW"/>
</dbReference>
<dbReference type="PANTHER" id="PTHR10887">
    <property type="entry name" value="DNA2/NAM7 HELICASE FAMILY"/>
    <property type="match status" value="1"/>
</dbReference>
<feature type="compositionally biased region" description="Polar residues" evidence="5">
    <location>
        <begin position="580"/>
        <end position="589"/>
    </location>
</feature>
<dbReference type="Proteomes" id="UP000069272">
    <property type="component" value="Chromosome 3L"/>
</dbReference>
<reference evidence="6 7" key="1">
    <citation type="journal article" date="2017" name="G3 (Bethesda)">
        <title>The Physical Genome Mapping of Anopheles albimanus Corrected Scaffold Misassemblies and Identified Interarm Rearrangements in Genus Anopheles.</title>
        <authorList>
            <person name="Artemov G.N."/>
            <person name="Peery A.N."/>
            <person name="Jiang X."/>
            <person name="Tu Z."/>
            <person name="Stegniy V.N."/>
            <person name="Sharakhova M.V."/>
            <person name="Sharakhov I.V."/>
        </authorList>
    </citation>
    <scope>NUCLEOTIDE SEQUENCE [LARGE SCALE GENOMIC DNA]</scope>
    <source>
        <strain evidence="6 7">ALBI9_A</strain>
    </source>
</reference>
<evidence type="ECO:0000256" key="2">
    <source>
        <dbReference type="ARBA" id="ARBA00022801"/>
    </source>
</evidence>
<evidence type="ECO:0000313" key="7">
    <source>
        <dbReference type="Proteomes" id="UP000069272"/>
    </source>
</evidence>
<dbReference type="GO" id="GO:0006369">
    <property type="term" value="P:termination of RNA polymerase II transcription"/>
    <property type="evidence" value="ECO:0007669"/>
    <property type="project" value="TreeGrafter"/>
</dbReference>
<name>A0A182FGP2_ANOAL</name>
<feature type="region of interest" description="Disordered" evidence="5">
    <location>
        <begin position="276"/>
        <end position="315"/>
    </location>
</feature>
<dbReference type="GO" id="GO:0004386">
    <property type="term" value="F:helicase activity"/>
    <property type="evidence" value="ECO:0007669"/>
    <property type="project" value="UniProtKB-KW"/>
</dbReference>
<evidence type="ECO:0000256" key="1">
    <source>
        <dbReference type="ARBA" id="ARBA00022741"/>
    </source>
</evidence>
<feature type="region of interest" description="Disordered" evidence="5">
    <location>
        <begin position="527"/>
        <end position="614"/>
    </location>
</feature>
<dbReference type="CTD" id="23064"/>
<keyword evidence="4" id="KW-0067">ATP-binding</keyword>
<evidence type="ECO:0000313" key="6">
    <source>
        <dbReference type="EnsemblMetazoa" id="AALB005683-PA"/>
    </source>
</evidence>
<dbReference type="RefSeq" id="XP_035785754.1">
    <property type="nucleotide sequence ID" value="XM_035929861.1"/>
</dbReference>
<dbReference type="InterPro" id="IPR027417">
    <property type="entry name" value="P-loop_NTPase"/>
</dbReference>
<feature type="region of interest" description="Disordered" evidence="5">
    <location>
        <begin position="397"/>
        <end position="423"/>
    </location>
</feature>
<dbReference type="CDD" id="cd18808">
    <property type="entry name" value="SF1_C_Upf1"/>
    <property type="match status" value="1"/>
</dbReference>
<organism evidence="6 7">
    <name type="scientific">Anopheles albimanus</name>
    <name type="common">New world malaria mosquito</name>
    <dbReference type="NCBI Taxonomy" id="7167"/>
    <lineage>
        <taxon>Eukaryota</taxon>
        <taxon>Metazoa</taxon>
        <taxon>Ecdysozoa</taxon>
        <taxon>Arthropoda</taxon>
        <taxon>Hexapoda</taxon>
        <taxon>Insecta</taxon>
        <taxon>Pterygota</taxon>
        <taxon>Neoptera</taxon>
        <taxon>Endopterygota</taxon>
        <taxon>Diptera</taxon>
        <taxon>Nematocera</taxon>
        <taxon>Culicoidea</taxon>
        <taxon>Culicidae</taxon>
        <taxon>Anophelinae</taxon>
        <taxon>Anopheles</taxon>
    </lineage>
</organism>
<dbReference type="EnsemblMetazoa" id="AALB005683-RA">
    <property type="protein sequence ID" value="AALB005683-PA"/>
    <property type="gene ID" value="AALB005683"/>
</dbReference>
<proteinExistence type="predicted"/>
<dbReference type="InterPro" id="IPR008984">
    <property type="entry name" value="SMAD_FHA_dom_sf"/>
</dbReference>
<reference evidence="6" key="2">
    <citation type="submission" date="2022-08" db="UniProtKB">
        <authorList>
            <consortium name="EnsemblMetazoa"/>
        </authorList>
    </citation>
    <scope>IDENTIFICATION</scope>
    <source>
        <strain evidence="6">STECLA/ALBI9_A</strain>
    </source>
</reference>
<feature type="compositionally biased region" description="Polar residues" evidence="5">
    <location>
        <begin position="298"/>
        <end position="308"/>
    </location>
</feature>
<keyword evidence="1" id="KW-0547">Nucleotide-binding</keyword>
<dbReference type="PROSITE" id="PS50006">
    <property type="entry name" value="FHA_DOMAIN"/>
    <property type="match status" value="1"/>
</dbReference>
<keyword evidence="3" id="KW-0347">Helicase</keyword>
<dbReference type="OrthoDB" id="7741306at2759"/>
<dbReference type="GO" id="GO:0016604">
    <property type="term" value="C:nuclear body"/>
    <property type="evidence" value="ECO:0007669"/>
    <property type="project" value="TreeGrafter"/>
</dbReference>
<dbReference type="Pfam" id="PF00498">
    <property type="entry name" value="FHA"/>
    <property type="match status" value="1"/>
</dbReference>
<evidence type="ECO:0000256" key="4">
    <source>
        <dbReference type="ARBA" id="ARBA00022840"/>
    </source>
</evidence>
<dbReference type="GO" id="GO:0016787">
    <property type="term" value="F:hydrolase activity"/>
    <property type="evidence" value="ECO:0007669"/>
    <property type="project" value="UniProtKB-KW"/>
</dbReference>
<dbReference type="Pfam" id="PF13087">
    <property type="entry name" value="AAA_12"/>
    <property type="match status" value="1"/>
</dbReference>
<evidence type="ECO:0000256" key="3">
    <source>
        <dbReference type="ARBA" id="ARBA00022806"/>
    </source>
</evidence>
<dbReference type="SUPFAM" id="SSF49879">
    <property type="entry name" value="SMAD/FHA domain"/>
    <property type="match status" value="1"/>
</dbReference>
<feature type="compositionally biased region" description="Basic and acidic residues" evidence="5">
    <location>
        <begin position="599"/>
        <end position="614"/>
    </location>
</feature>
<evidence type="ECO:0000256" key="5">
    <source>
        <dbReference type="SAM" id="MobiDB-lite"/>
    </source>
</evidence>